<dbReference type="SUPFAM" id="SSF52540">
    <property type="entry name" value="P-loop containing nucleoside triphosphate hydrolases"/>
    <property type="match status" value="1"/>
</dbReference>
<dbReference type="Gene3D" id="3.40.50.300">
    <property type="entry name" value="P-loop containing nucleotide triphosphate hydrolases"/>
    <property type="match status" value="1"/>
</dbReference>
<protein>
    <recommendedName>
        <fullName evidence="1">DNA2/NAM7 helicase helicase domain-containing protein</fullName>
    </recommendedName>
</protein>
<evidence type="ECO:0000313" key="3">
    <source>
        <dbReference type="Proteomes" id="UP000485058"/>
    </source>
</evidence>
<evidence type="ECO:0000313" key="2">
    <source>
        <dbReference type="EMBL" id="GFH12579.1"/>
    </source>
</evidence>
<dbReference type="PANTHER" id="PTHR10887:SF495">
    <property type="entry name" value="HELICASE SENATAXIN ISOFORM X1-RELATED"/>
    <property type="match status" value="1"/>
</dbReference>
<dbReference type="AlphaFoldDB" id="A0A699Z0V6"/>
<proteinExistence type="predicted"/>
<sequence length="76" mass="8024">GRHFPLAVLDEASQATEPASLVPVMAKVESLVLVGDPQQLAPTVRSPDAAALGLDTPLFTRLQAMGLTPLLLDTQY</sequence>
<dbReference type="InterPro" id="IPR041677">
    <property type="entry name" value="DNA2/NAM7_AAA_11"/>
</dbReference>
<dbReference type="EMBL" id="BLLF01000517">
    <property type="protein sequence ID" value="GFH12579.1"/>
    <property type="molecule type" value="Genomic_DNA"/>
</dbReference>
<comment type="caution">
    <text evidence="2">The sequence shown here is derived from an EMBL/GenBank/DDBJ whole genome shotgun (WGS) entry which is preliminary data.</text>
</comment>
<dbReference type="InterPro" id="IPR045055">
    <property type="entry name" value="DNA2/NAM7-like"/>
</dbReference>
<feature type="non-terminal residue" evidence="2">
    <location>
        <position position="1"/>
    </location>
</feature>
<organism evidence="2 3">
    <name type="scientific">Haematococcus lacustris</name>
    <name type="common">Green alga</name>
    <name type="synonym">Haematococcus pluvialis</name>
    <dbReference type="NCBI Taxonomy" id="44745"/>
    <lineage>
        <taxon>Eukaryota</taxon>
        <taxon>Viridiplantae</taxon>
        <taxon>Chlorophyta</taxon>
        <taxon>core chlorophytes</taxon>
        <taxon>Chlorophyceae</taxon>
        <taxon>CS clade</taxon>
        <taxon>Chlamydomonadales</taxon>
        <taxon>Haematococcaceae</taxon>
        <taxon>Haematococcus</taxon>
    </lineage>
</organism>
<dbReference type="Pfam" id="PF13086">
    <property type="entry name" value="AAA_11"/>
    <property type="match status" value="1"/>
</dbReference>
<evidence type="ECO:0000259" key="1">
    <source>
        <dbReference type="Pfam" id="PF13086"/>
    </source>
</evidence>
<reference evidence="2 3" key="1">
    <citation type="submission" date="2020-02" db="EMBL/GenBank/DDBJ databases">
        <title>Draft genome sequence of Haematococcus lacustris strain NIES-144.</title>
        <authorList>
            <person name="Morimoto D."/>
            <person name="Nakagawa S."/>
            <person name="Yoshida T."/>
            <person name="Sawayama S."/>
        </authorList>
    </citation>
    <scope>NUCLEOTIDE SEQUENCE [LARGE SCALE GENOMIC DNA]</scope>
    <source>
        <strain evidence="2 3">NIES-144</strain>
    </source>
</reference>
<dbReference type="GO" id="GO:0004386">
    <property type="term" value="F:helicase activity"/>
    <property type="evidence" value="ECO:0007669"/>
    <property type="project" value="InterPro"/>
</dbReference>
<name>A0A699Z0V6_HAELA</name>
<accession>A0A699Z0V6</accession>
<dbReference type="PANTHER" id="PTHR10887">
    <property type="entry name" value="DNA2/NAM7 HELICASE FAMILY"/>
    <property type="match status" value="1"/>
</dbReference>
<dbReference type="InterPro" id="IPR027417">
    <property type="entry name" value="P-loop_NTPase"/>
</dbReference>
<gene>
    <name evidence="2" type="ORF">HaLaN_08292</name>
</gene>
<feature type="domain" description="DNA2/NAM7 helicase helicase" evidence="1">
    <location>
        <begin position="4"/>
        <end position="46"/>
    </location>
</feature>
<keyword evidence="3" id="KW-1185">Reference proteome</keyword>
<feature type="non-terminal residue" evidence="2">
    <location>
        <position position="76"/>
    </location>
</feature>
<dbReference type="Proteomes" id="UP000485058">
    <property type="component" value="Unassembled WGS sequence"/>
</dbReference>